<comment type="caution">
    <text evidence="3">The sequence shown here is derived from an EMBL/GenBank/DDBJ whole genome shotgun (WGS) entry which is preliminary data.</text>
</comment>
<keyword evidence="2" id="KW-0812">Transmembrane</keyword>
<reference evidence="3 4" key="1">
    <citation type="submission" date="2017-07" db="EMBL/GenBank/DDBJ databases">
        <title>Amycolatopsis antarcticus sp. nov., isolated from the surface of an Antarcticus brown macroalga.</title>
        <authorList>
            <person name="Wang J."/>
            <person name="Leiva S."/>
            <person name="Huang J."/>
            <person name="Huang Y."/>
        </authorList>
    </citation>
    <scope>NUCLEOTIDE SEQUENCE [LARGE SCALE GENOMIC DNA]</scope>
    <source>
        <strain evidence="3 4">AU-G6</strain>
    </source>
</reference>
<evidence type="ECO:0000313" key="3">
    <source>
        <dbReference type="EMBL" id="OZM70514.1"/>
    </source>
</evidence>
<sequence>MSPQTRLAHSRRRERGRWRLPQLDRRDGERALLLYRRQRRIAVGALAAMFGLLFLMPLAFALWPGIDEAVLFGIPLPWLLLAVLPYLVMVGLARWALRRAERAESPDAAVSATAPDREG</sequence>
<feature type="region of interest" description="Disordered" evidence="1">
    <location>
        <begin position="100"/>
        <end position="119"/>
    </location>
</feature>
<evidence type="ECO:0000256" key="2">
    <source>
        <dbReference type="SAM" id="Phobius"/>
    </source>
</evidence>
<feature type="transmembrane region" description="Helical" evidence="2">
    <location>
        <begin position="41"/>
        <end position="63"/>
    </location>
</feature>
<dbReference type="OrthoDB" id="5194333at2"/>
<evidence type="ECO:0008006" key="5">
    <source>
        <dbReference type="Google" id="ProtNLM"/>
    </source>
</evidence>
<evidence type="ECO:0000313" key="4">
    <source>
        <dbReference type="Proteomes" id="UP000242444"/>
    </source>
</evidence>
<dbReference type="RefSeq" id="WP_094865571.1">
    <property type="nucleotide sequence ID" value="NZ_NKYE01000020.1"/>
</dbReference>
<proteinExistence type="predicted"/>
<dbReference type="Proteomes" id="UP000242444">
    <property type="component" value="Unassembled WGS sequence"/>
</dbReference>
<protein>
    <recommendedName>
        <fullName evidence="5">DUF485 domain-containing protein</fullName>
    </recommendedName>
</protein>
<gene>
    <name evidence="3" type="ORF">CFN78_24920</name>
</gene>
<keyword evidence="4" id="KW-1185">Reference proteome</keyword>
<name>A0A263CWJ6_9PSEU</name>
<accession>A0A263CWJ6</accession>
<dbReference type="EMBL" id="NKYE01000020">
    <property type="protein sequence ID" value="OZM70514.1"/>
    <property type="molecule type" value="Genomic_DNA"/>
</dbReference>
<feature type="transmembrane region" description="Helical" evidence="2">
    <location>
        <begin position="69"/>
        <end position="92"/>
    </location>
</feature>
<organism evidence="3 4">
    <name type="scientific">Amycolatopsis antarctica</name>
    <dbReference type="NCBI Taxonomy" id="1854586"/>
    <lineage>
        <taxon>Bacteria</taxon>
        <taxon>Bacillati</taxon>
        <taxon>Actinomycetota</taxon>
        <taxon>Actinomycetes</taxon>
        <taxon>Pseudonocardiales</taxon>
        <taxon>Pseudonocardiaceae</taxon>
        <taxon>Amycolatopsis</taxon>
    </lineage>
</organism>
<dbReference type="AlphaFoldDB" id="A0A263CWJ6"/>
<keyword evidence="2" id="KW-0472">Membrane</keyword>
<dbReference type="InParanoid" id="A0A263CWJ6"/>
<evidence type="ECO:0000256" key="1">
    <source>
        <dbReference type="SAM" id="MobiDB-lite"/>
    </source>
</evidence>
<keyword evidence="2" id="KW-1133">Transmembrane helix</keyword>